<dbReference type="EMBL" id="UINC01018246">
    <property type="protein sequence ID" value="SVA76465.1"/>
    <property type="molecule type" value="Genomic_DNA"/>
</dbReference>
<evidence type="ECO:0000256" key="3">
    <source>
        <dbReference type="ARBA" id="ARBA00022630"/>
    </source>
</evidence>
<dbReference type="GO" id="GO:0033539">
    <property type="term" value="P:fatty acid beta-oxidation using acyl-CoA dehydrogenase"/>
    <property type="evidence" value="ECO:0007669"/>
    <property type="project" value="TreeGrafter"/>
</dbReference>
<dbReference type="Gene3D" id="2.40.110.10">
    <property type="entry name" value="Butyryl-CoA Dehydrogenase, subunit A, domain 2"/>
    <property type="match status" value="1"/>
</dbReference>
<feature type="domain" description="Acyl-CoA dehydrogenase/oxidase N-terminal" evidence="8">
    <location>
        <begin position="10"/>
        <end position="117"/>
    </location>
</feature>
<dbReference type="PROSITE" id="PS00073">
    <property type="entry name" value="ACYL_COA_DH_2"/>
    <property type="match status" value="1"/>
</dbReference>
<dbReference type="InterPro" id="IPR037069">
    <property type="entry name" value="AcylCoA_DH/ox_N_sf"/>
</dbReference>
<evidence type="ECO:0000259" key="7">
    <source>
        <dbReference type="Pfam" id="PF02770"/>
    </source>
</evidence>
<dbReference type="GO" id="GO:0050660">
    <property type="term" value="F:flavin adenine dinucleotide binding"/>
    <property type="evidence" value="ECO:0007669"/>
    <property type="project" value="InterPro"/>
</dbReference>
<dbReference type="SUPFAM" id="SSF47203">
    <property type="entry name" value="Acyl-CoA dehydrogenase C-terminal domain-like"/>
    <property type="match status" value="1"/>
</dbReference>
<evidence type="ECO:0000256" key="2">
    <source>
        <dbReference type="ARBA" id="ARBA00009347"/>
    </source>
</evidence>
<dbReference type="InterPro" id="IPR046373">
    <property type="entry name" value="Acyl-CoA_Oxase/DH_mid-dom_sf"/>
</dbReference>
<name>A0A381YHM3_9ZZZZ</name>
<proteinExistence type="inferred from homology"/>
<dbReference type="InterPro" id="IPR009075">
    <property type="entry name" value="AcylCo_DH/oxidase_C"/>
</dbReference>
<accession>A0A381YHM3</accession>
<dbReference type="SUPFAM" id="SSF56645">
    <property type="entry name" value="Acyl-CoA dehydrogenase NM domain-like"/>
    <property type="match status" value="1"/>
</dbReference>
<protein>
    <recommendedName>
        <fullName evidence="10">Butyryl-CoA dehydrogenase</fullName>
    </recommendedName>
</protein>
<comment type="similarity">
    <text evidence="2">Belongs to the acyl-CoA dehydrogenase family.</text>
</comment>
<evidence type="ECO:0000256" key="5">
    <source>
        <dbReference type="ARBA" id="ARBA00023002"/>
    </source>
</evidence>
<dbReference type="InterPro" id="IPR006091">
    <property type="entry name" value="Acyl-CoA_Oxase/DH_mid-dom"/>
</dbReference>
<dbReference type="InterPro" id="IPR050741">
    <property type="entry name" value="Acyl-CoA_dehydrogenase"/>
</dbReference>
<evidence type="ECO:0000256" key="4">
    <source>
        <dbReference type="ARBA" id="ARBA00022827"/>
    </source>
</evidence>
<dbReference type="FunFam" id="1.20.140.10:FF:000001">
    <property type="entry name" value="Acyl-CoA dehydrogenase"/>
    <property type="match status" value="1"/>
</dbReference>
<dbReference type="Pfam" id="PF02770">
    <property type="entry name" value="Acyl-CoA_dh_M"/>
    <property type="match status" value="1"/>
</dbReference>
<dbReference type="PIRSF" id="PIRSF016578">
    <property type="entry name" value="HsaA"/>
    <property type="match status" value="1"/>
</dbReference>
<dbReference type="Pfam" id="PF00441">
    <property type="entry name" value="Acyl-CoA_dh_1"/>
    <property type="match status" value="1"/>
</dbReference>
<dbReference type="Gene3D" id="1.10.540.10">
    <property type="entry name" value="Acyl-CoA dehydrogenase/oxidase, N-terminal domain"/>
    <property type="match status" value="1"/>
</dbReference>
<dbReference type="CDD" id="cd00567">
    <property type="entry name" value="ACAD"/>
    <property type="match status" value="1"/>
</dbReference>
<keyword evidence="5" id="KW-0560">Oxidoreductase</keyword>
<evidence type="ECO:0000259" key="8">
    <source>
        <dbReference type="Pfam" id="PF02771"/>
    </source>
</evidence>
<gene>
    <name evidence="9" type="ORF">METZ01_LOCUS129319</name>
</gene>
<comment type="cofactor">
    <cofactor evidence="1">
        <name>FAD</name>
        <dbReference type="ChEBI" id="CHEBI:57692"/>
    </cofactor>
</comment>
<dbReference type="AlphaFoldDB" id="A0A381YHM3"/>
<dbReference type="Pfam" id="PF02771">
    <property type="entry name" value="Acyl-CoA_dh_N"/>
    <property type="match status" value="1"/>
</dbReference>
<reference evidence="9" key="1">
    <citation type="submission" date="2018-05" db="EMBL/GenBank/DDBJ databases">
        <authorList>
            <person name="Lanie J.A."/>
            <person name="Ng W.-L."/>
            <person name="Kazmierczak K.M."/>
            <person name="Andrzejewski T.M."/>
            <person name="Davidsen T.M."/>
            <person name="Wayne K.J."/>
            <person name="Tettelin H."/>
            <person name="Glass J.I."/>
            <person name="Rusch D."/>
            <person name="Podicherti R."/>
            <person name="Tsui H.-C.T."/>
            <person name="Winkler M.E."/>
        </authorList>
    </citation>
    <scope>NUCLEOTIDE SEQUENCE</scope>
</reference>
<dbReference type="PANTHER" id="PTHR48083">
    <property type="entry name" value="MEDIUM-CHAIN SPECIFIC ACYL-COA DEHYDROGENASE, MITOCHONDRIAL-RELATED"/>
    <property type="match status" value="1"/>
</dbReference>
<dbReference type="Gene3D" id="1.20.140.10">
    <property type="entry name" value="Butyryl-CoA Dehydrogenase, subunit A, domain 3"/>
    <property type="match status" value="1"/>
</dbReference>
<keyword evidence="4" id="KW-0274">FAD</keyword>
<dbReference type="PANTHER" id="PTHR48083:SF5">
    <property type="entry name" value="NRGC PROTEIN"/>
    <property type="match status" value="1"/>
</dbReference>
<dbReference type="GO" id="GO:0005737">
    <property type="term" value="C:cytoplasm"/>
    <property type="evidence" value="ECO:0007669"/>
    <property type="project" value="TreeGrafter"/>
</dbReference>
<evidence type="ECO:0000313" key="9">
    <source>
        <dbReference type="EMBL" id="SVA76465.1"/>
    </source>
</evidence>
<dbReference type="InterPro" id="IPR013786">
    <property type="entry name" value="AcylCoA_DH/ox_N"/>
</dbReference>
<feature type="domain" description="Acyl-CoA oxidase/dehydrogenase middle" evidence="7">
    <location>
        <begin position="122"/>
        <end position="197"/>
    </location>
</feature>
<dbReference type="InterPro" id="IPR036250">
    <property type="entry name" value="AcylCo_DH-like_C"/>
</dbReference>
<evidence type="ECO:0000256" key="1">
    <source>
        <dbReference type="ARBA" id="ARBA00001974"/>
    </source>
</evidence>
<evidence type="ECO:0008006" key="10">
    <source>
        <dbReference type="Google" id="ProtNLM"/>
    </source>
</evidence>
<dbReference type="InterPro" id="IPR009100">
    <property type="entry name" value="AcylCoA_DH/oxidase_NM_dom_sf"/>
</dbReference>
<keyword evidence="3" id="KW-0285">Flavoprotein</keyword>
<evidence type="ECO:0000259" key="6">
    <source>
        <dbReference type="Pfam" id="PF00441"/>
    </source>
</evidence>
<feature type="domain" description="Acyl-CoA dehydrogenase/oxidase C-terminal" evidence="6">
    <location>
        <begin position="229"/>
        <end position="379"/>
    </location>
</feature>
<dbReference type="InterPro" id="IPR006089">
    <property type="entry name" value="Acyl-CoA_DH_CS"/>
</dbReference>
<dbReference type="GO" id="GO:0003995">
    <property type="term" value="F:acyl-CoA dehydrogenase activity"/>
    <property type="evidence" value="ECO:0007669"/>
    <property type="project" value="InterPro"/>
</dbReference>
<organism evidence="9">
    <name type="scientific">marine metagenome</name>
    <dbReference type="NCBI Taxonomy" id="408172"/>
    <lineage>
        <taxon>unclassified sequences</taxon>
        <taxon>metagenomes</taxon>
        <taxon>ecological metagenomes</taxon>
    </lineage>
</organism>
<sequence>MHIDLPENAKKWAKIADGFLQQTIPWEIEAEMNEGKLPENIDKQHRQIAIDLGLSAMSIPKSYGGKELSSLEQVVVWEVLGRGTNALTWCFSEPQSWMVDACNEEQIKTYILPLMDGSRHECYAITEPESGSELNVSSTAKKVEDGYVVNGEKWFVTGANHADFFFIQAAVMDGEERLGDALFFLDMDTEGIELVRTPLFSHTFDSHHPIYKFNDVFIPQKNLIGSETDGMRYSLSWFRRERLMIAARCCGAAARLIEEATDFANQRDVQGKPLSEQQAIQFMLADSVTELWAARLMLYETANAHDREDDVKALHYRCSAVKLFASEMANKVADRVVQIFGGRGYMREYTAERFYRELRVDRIWEGTSEIQRVIIARALIKKGLQNL</sequence>